<gene>
    <name evidence="1" type="ORF">KIN20_025701</name>
</gene>
<evidence type="ECO:0000313" key="1">
    <source>
        <dbReference type="EMBL" id="KAJ1365411.1"/>
    </source>
</evidence>
<accession>A0AAD5QXT7</accession>
<proteinExistence type="predicted"/>
<dbReference type="AlphaFoldDB" id="A0AAD5QXT7"/>
<evidence type="ECO:0000313" key="2">
    <source>
        <dbReference type="Proteomes" id="UP001196413"/>
    </source>
</evidence>
<keyword evidence="2" id="KW-1185">Reference proteome</keyword>
<name>A0AAD5QXT7_PARTN</name>
<sequence>MYQAVSDELMEILLGLGRKRTALDAILTVLLMDAVELVLKFIKLEGIVVVALIKQCTRLHVLLVSQHTCASTSQRISDKKPEELLRMKILD</sequence>
<reference evidence="1" key="1">
    <citation type="submission" date="2021-06" db="EMBL/GenBank/DDBJ databases">
        <title>Parelaphostrongylus tenuis whole genome reference sequence.</title>
        <authorList>
            <person name="Garwood T.J."/>
            <person name="Larsen P.A."/>
            <person name="Fountain-Jones N.M."/>
            <person name="Garbe J.R."/>
            <person name="Macchietto M.G."/>
            <person name="Kania S.A."/>
            <person name="Gerhold R.W."/>
            <person name="Richards J.E."/>
            <person name="Wolf T.M."/>
        </authorList>
    </citation>
    <scope>NUCLEOTIDE SEQUENCE</scope>
    <source>
        <strain evidence="1">MNPRO001-30</strain>
        <tissue evidence="1">Meninges</tissue>
    </source>
</reference>
<comment type="caution">
    <text evidence="1">The sequence shown here is derived from an EMBL/GenBank/DDBJ whole genome shotgun (WGS) entry which is preliminary data.</text>
</comment>
<dbReference type="EMBL" id="JAHQIW010005260">
    <property type="protein sequence ID" value="KAJ1365411.1"/>
    <property type="molecule type" value="Genomic_DNA"/>
</dbReference>
<dbReference type="Proteomes" id="UP001196413">
    <property type="component" value="Unassembled WGS sequence"/>
</dbReference>
<protein>
    <submittedName>
        <fullName evidence="1">Uncharacterized protein</fullName>
    </submittedName>
</protein>
<organism evidence="1 2">
    <name type="scientific">Parelaphostrongylus tenuis</name>
    <name type="common">Meningeal worm</name>
    <dbReference type="NCBI Taxonomy" id="148309"/>
    <lineage>
        <taxon>Eukaryota</taxon>
        <taxon>Metazoa</taxon>
        <taxon>Ecdysozoa</taxon>
        <taxon>Nematoda</taxon>
        <taxon>Chromadorea</taxon>
        <taxon>Rhabditida</taxon>
        <taxon>Rhabditina</taxon>
        <taxon>Rhabditomorpha</taxon>
        <taxon>Strongyloidea</taxon>
        <taxon>Metastrongylidae</taxon>
        <taxon>Parelaphostrongylus</taxon>
    </lineage>
</organism>